<protein>
    <recommendedName>
        <fullName evidence="2">PGG domain-containing protein</fullName>
    </recommendedName>
</protein>
<reference evidence="3" key="1">
    <citation type="submission" date="2022-04" db="EMBL/GenBank/DDBJ databases">
        <title>A functionally conserved STORR gene fusion in Papaver species that diverged 16.8 million years ago.</title>
        <authorList>
            <person name="Catania T."/>
        </authorList>
    </citation>
    <scope>NUCLEOTIDE SEQUENCE</scope>
    <source>
        <strain evidence="3">S-188037</strain>
    </source>
</reference>
<dbReference type="AlphaFoldDB" id="A0AAD4XFS7"/>
<gene>
    <name evidence="3" type="ORF">MKW98_012900</name>
</gene>
<evidence type="ECO:0000256" key="1">
    <source>
        <dbReference type="SAM" id="Phobius"/>
    </source>
</evidence>
<dbReference type="EMBL" id="JAJJMB010010359">
    <property type="protein sequence ID" value="KAI3909163.1"/>
    <property type="molecule type" value="Genomic_DNA"/>
</dbReference>
<evidence type="ECO:0000313" key="4">
    <source>
        <dbReference type="Proteomes" id="UP001202328"/>
    </source>
</evidence>
<feature type="transmembrane region" description="Helical" evidence="1">
    <location>
        <begin position="248"/>
        <end position="272"/>
    </location>
</feature>
<dbReference type="PANTHER" id="PTHR24177">
    <property type="entry name" value="CASKIN"/>
    <property type="match status" value="1"/>
</dbReference>
<comment type="caution">
    <text evidence="3">The sequence shown here is derived from an EMBL/GenBank/DDBJ whole genome shotgun (WGS) entry which is preliminary data.</text>
</comment>
<keyword evidence="1" id="KW-0812">Transmembrane</keyword>
<dbReference type="InterPro" id="IPR036770">
    <property type="entry name" value="Ankyrin_rpt-contain_sf"/>
</dbReference>
<keyword evidence="1" id="KW-1133">Transmembrane helix</keyword>
<feature type="transmembrane region" description="Helical" evidence="1">
    <location>
        <begin position="206"/>
        <end position="228"/>
    </location>
</feature>
<evidence type="ECO:0000313" key="3">
    <source>
        <dbReference type="EMBL" id="KAI3909163.1"/>
    </source>
</evidence>
<dbReference type="Gene3D" id="1.25.40.20">
    <property type="entry name" value="Ankyrin repeat-containing domain"/>
    <property type="match status" value="1"/>
</dbReference>
<dbReference type="Pfam" id="PF13962">
    <property type="entry name" value="PGG"/>
    <property type="match status" value="1"/>
</dbReference>
<accession>A0AAD4XFS7</accession>
<sequence>MNKVEIIEFFRRSNVMKMAIRHGSLEFVEVCIQLFPFLIWYEMGGQSMIQMAIAERNETILNLICKESGKEKLDLVTRDDEKGNTILHYAAKLAHSAHRNSVPGAYLQMQREMQWLKGVENMISEKNKFKKNENGDTAHDIFTKEHKELKESGERWFKDTSGSCMLVAALIATVAFASSFTVPGGYISDSKSNKNGIPVFLEKKLFMVFAVADAFALFSSLTSVLMFLAVYTSRYTEFDFLESLPQKLILGLATLYISMASVLIAFSASLFIVVGEMFTWALIPIVGFSCVPVVLIARLKLPLFFDMIRCTYWRSIFQEHTYFSSLQLNAKKLRHKTELRMQT</sequence>
<keyword evidence="4" id="KW-1185">Reference proteome</keyword>
<feature type="domain" description="PGG" evidence="2">
    <location>
        <begin position="155"/>
        <end position="273"/>
    </location>
</feature>
<dbReference type="PANTHER" id="PTHR24177:SF365">
    <property type="entry name" value="ANKYRIN REPEAT-CONTAINING PROTEIN NPR4-LIKE ISOFORM X1"/>
    <property type="match status" value="1"/>
</dbReference>
<dbReference type="InterPro" id="IPR026961">
    <property type="entry name" value="PGG_dom"/>
</dbReference>
<organism evidence="3 4">
    <name type="scientific">Papaver atlanticum</name>
    <dbReference type="NCBI Taxonomy" id="357466"/>
    <lineage>
        <taxon>Eukaryota</taxon>
        <taxon>Viridiplantae</taxon>
        <taxon>Streptophyta</taxon>
        <taxon>Embryophyta</taxon>
        <taxon>Tracheophyta</taxon>
        <taxon>Spermatophyta</taxon>
        <taxon>Magnoliopsida</taxon>
        <taxon>Ranunculales</taxon>
        <taxon>Papaveraceae</taxon>
        <taxon>Papaveroideae</taxon>
        <taxon>Papaver</taxon>
    </lineage>
</organism>
<feature type="transmembrane region" description="Helical" evidence="1">
    <location>
        <begin position="278"/>
        <end position="299"/>
    </location>
</feature>
<dbReference type="GO" id="GO:0016020">
    <property type="term" value="C:membrane"/>
    <property type="evidence" value="ECO:0007669"/>
    <property type="project" value="TreeGrafter"/>
</dbReference>
<keyword evidence="1" id="KW-0472">Membrane</keyword>
<evidence type="ECO:0000259" key="2">
    <source>
        <dbReference type="Pfam" id="PF13962"/>
    </source>
</evidence>
<name>A0AAD4XFS7_9MAGN</name>
<proteinExistence type="predicted"/>
<dbReference type="Proteomes" id="UP001202328">
    <property type="component" value="Unassembled WGS sequence"/>
</dbReference>
<feature type="transmembrane region" description="Helical" evidence="1">
    <location>
        <begin position="164"/>
        <end position="186"/>
    </location>
</feature>